<feature type="region of interest" description="Disordered" evidence="1">
    <location>
        <begin position="529"/>
        <end position="584"/>
    </location>
</feature>
<keyword evidence="3" id="KW-1185">Reference proteome</keyword>
<name>A0ABQ0D0N3_9HYPO</name>
<feature type="compositionally biased region" description="Basic and acidic residues" evidence="1">
    <location>
        <begin position="1"/>
        <end position="16"/>
    </location>
</feature>
<feature type="region of interest" description="Disordered" evidence="1">
    <location>
        <begin position="165"/>
        <end position="191"/>
    </location>
</feature>
<evidence type="ECO:0000313" key="3">
    <source>
        <dbReference type="Proteomes" id="UP001562357"/>
    </source>
</evidence>
<proteinExistence type="predicted"/>
<reference evidence="3" key="1">
    <citation type="submission" date="2024-06" db="EMBL/GenBank/DDBJ databases">
        <title>Draft Genome Sequences of Epichloe bromicola Strains Isolated from Elymus ciliaris.</title>
        <authorList>
            <consortium name="Epichloe bromicola genome sequencing consortium"/>
            <person name="Miura A."/>
            <person name="Imano S."/>
            <person name="Ashida A."/>
            <person name="Sato I."/>
            <person name="Chiba S."/>
            <person name="Tanaka A."/>
            <person name="Camagna M."/>
            <person name="Takemoto D."/>
        </authorList>
    </citation>
    <scope>NUCLEOTIDE SEQUENCE [LARGE SCALE GENOMIC DNA]</scope>
    <source>
        <strain evidence="3">DP</strain>
    </source>
</reference>
<feature type="compositionally biased region" description="Basic and acidic residues" evidence="1">
    <location>
        <begin position="429"/>
        <end position="438"/>
    </location>
</feature>
<feature type="region of interest" description="Disordered" evidence="1">
    <location>
        <begin position="416"/>
        <end position="438"/>
    </location>
</feature>
<sequence>MHEEHSLKSSSTRRDSSIGSLSKRKPKSLFAGPPPPIAASILATKQPSGVSPNGYESDIKSHGPFRMMGRSIGHFMFDQSRSEHGSHHRRRDALWRNLRRRERNLEDDIQQLLDFQAAGLVSGSQVDETFPSGNHNNYSDTGNSTPAGTFIPTATSKSQVPKSLYLTPRSTTDDNVIPVRQPARTRPPGLRTIRNGLRTAIESLEELRREECEHIATAIRERKLALQELHNLGTRRLGIQSELTASDNDGEEPLARELRELGQRHIFVDQEIGRLEEQLTGLRKQRRWLQDQMNHVRGQREANLSGYRGALRDVDSELSNLMRRPPFLPLDPAIHGEGDETLRRDLASAGGPEFLSLTPERRSPEMAKSWWEAELAVLEKRAIHVNEDRRALEAGSALWKDVLALVSSFESDLRRTMRGGAPSQLDPSAKGKEKAHTEEDLIRNQAASMDNILTQLEQAMEVAESNRWNLLICAIGAELEAFKEAHDVLTTLLPQKDETTSSPSNIPPNSGQSALANHAFVHVDESDVDVPPDLLESHTDDGKQHSTSIATAVSFAEAEDTGYKRPLSQGSGNEVPLEFLAEHG</sequence>
<accession>A0ABQ0D0N3</accession>
<protein>
    <recommendedName>
        <fullName evidence="4">Autophagy-related protein 28</fullName>
    </recommendedName>
</protein>
<evidence type="ECO:0000256" key="1">
    <source>
        <dbReference type="SAM" id="MobiDB-lite"/>
    </source>
</evidence>
<feature type="region of interest" description="Disordered" evidence="1">
    <location>
        <begin position="1"/>
        <end position="40"/>
    </location>
</feature>
<evidence type="ECO:0000313" key="2">
    <source>
        <dbReference type="EMBL" id="GAB0139102.1"/>
    </source>
</evidence>
<gene>
    <name evidence="2" type="primary">g7317</name>
    <name evidence="2" type="ORF">EsDP_00007317</name>
</gene>
<feature type="compositionally biased region" description="Basic and acidic residues" evidence="1">
    <location>
        <begin position="535"/>
        <end position="544"/>
    </location>
</feature>
<dbReference type="Proteomes" id="UP001562357">
    <property type="component" value="Unassembled WGS sequence"/>
</dbReference>
<organism evidence="2 3">
    <name type="scientific">Epichloe bromicola</name>
    <dbReference type="NCBI Taxonomy" id="79588"/>
    <lineage>
        <taxon>Eukaryota</taxon>
        <taxon>Fungi</taxon>
        <taxon>Dikarya</taxon>
        <taxon>Ascomycota</taxon>
        <taxon>Pezizomycotina</taxon>
        <taxon>Sordariomycetes</taxon>
        <taxon>Hypocreomycetidae</taxon>
        <taxon>Hypocreales</taxon>
        <taxon>Clavicipitaceae</taxon>
        <taxon>Epichloe</taxon>
    </lineage>
</organism>
<comment type="caution">
    <text evidence="2">The sequence shown here is derived from an EMBL/GenBank/DDBJ whole genome shotgun (WGS) entry which is preliminary data.</text>
</comment>
<evidence type="ECO:0008006" key="4">
    <source>
        <dbReference type="Google" id="ProtNLM"/>
    </source>
</evidence>
<dbReference type="EMBL" id="BAAFGZ010000621">
    <property type="protein sequence ID" value="GAB0139102.1"/>
    <property type="molecule type" value="Genomic_DNA"/>
</dbReference>